<evidence type="ECO:0000259" key="5">
    <source>
        <dbReference type="PROSITE" id="PS51077"/>
    </source>
</evidence>
<evidence type="ECO:0000313" key="8">
    <source>
        <dbReference type="Proteomes" id="UP000234190"/>
    </source>
</evidence>
<dbReference type="Gene3D" id="3.30.450.40">
    <property type="match status" value="1"/>
</dbReference>
<feature type="domain" description="HTH iclR-type" evidence="5">
    <location>
        <begin position="32"/>
        <end position="93"/>
    </location>
</feature>
<evidence type="ECO:0000313" key="7">
    <source>
        <dbReference type="EMBL" id="PLC51544.1"/>
    </source>
</evidence>
<feature type="domain" description="IclR-ED" evidence="6">
    <location>
        <begin position="94"/>
        <end position="276"/>
    </location>
</feature>
<dbReference type="Pfam" id="PF09339">
    <property type="entry name" value="HTH_IclR"/>
    <property type="match status" value="1"/>
</dbReference>
<evidence type="ECO:0000256" key="3">
    <source>
        <dbReference type="ARBA" id="ARBA00023163"/>
    </source>
</evidence>
<dbReference type="GO" id="GO:0045892">
    <property type="term" value="P:negative regulation of DNA-templated transcription"/>
    <property type="evidence" value="ECO:0007669"/>
    <property type="project" value="TreeGrafter"/>
</dbReference>
<dbReference type="AlphaFoldDB" id="A0A2N4U955"/>
<dbReference type="PROSITE" id="PS51078">
    <property type="entry name" value="ICLR_ED"/>
    <property type="match status" value="1"/>
</dbReference>
<dbReference type="SUPFAM" id="SSF55781">
    <property type="entry name" value="GAF domain-like"/>
    <property type="match status" value="1"/>
</dbReference>
<protein>
    <submittedName>
        <fullName evidence="7">IclR family transcriptional regulator</fullName>
    </submittedName>
</protein>
<evidence type="ECO:0000256" key="2">
    <source>
        <dbReference type="ARBA" id="ARBA00023125"/>
    </source>
</evidence>
<keyword evidence="2" id="KW-0238">DNA-binding</keyword>
<dbReference type="PROSITE" id="PS51077">
    <property type="entry name" value="HTH_ICLR"/>
    <property type="match status" value="1"/>
</dbReference>
<dbReference type="InterPro" id="IPR005471">
    <property type="entry name" value="Tscrpt_reg_IclR_N"/>
</dbReference>
<dbReference type="Gene3D" id="1.10.10.10">
    <property type="entry name" value="Winged helix-like DNA-binding domain superfamily/Winged helix DNA-binding domain"/>
    <property type="match status" value="1"/>
</dbReference>
<proteinExistence type="predicted"/>
<feature type="region of interest" description="Disordered" evidence="4">
    <location>
        <begin position="1"/>
        <end position="30"/>
    </location>
</feature>
<keyword evidence="3" id="KW-0804">Transcription</keyword>
<gene>
    <name evidence="7" type="ORF">CR159_00440</name>
</gene>
<keyword evidence="8" id="KW-1185">Reference proteome</keyword>
<evidence type="ECO:0000259" key="6">
    <source>
        <dbReference type="PROSITE" id="PS51078"/>
    </source>
</evidence>
<dbReference type="GO" id="GO:0003677">
    <property type="term" value="F:DNA binding"/>
    <property type="evidence" value="ECO:0007669"/>
    <property type="project" value="UniProtKB-KW"/>
</dbReference>
<dbReference type="SUPFAM" id="SSF46785">
    <property type="entry name" value="Winged helix' DNA-binding domain"/>
    <property type="match status" value="1"/>
</dbReference>
<dbReference type="InterPro" id="IPR029016">
    <property type="entry name" value="GAF-like_dom_sf"/>
</dbReference>
<dbReference type="InterPro" id="IPR036388">
    <property type="entry name" value="WH-like_DNA-bd_sf"/>
</dbReference>
<dbReference type="Proteomes" id="UP000234190">
    <property type="component" value="Unassembled WGS sequence"/>
</dbReference>
<organism evidence="7 8">
    <name type="scientific">Pollutimonas subterranea</name>
    <dbReference type="NCBI Taxonomy" id="2045210"/>
    <lineage>
        <taxon>Bacteria</taxon>
        <taxon>Pseudomonadati</taxon>
        <taxon>Pseudomonadota</taxon>
        <taxon>Betaproteobacteria</taxon>
        <taxon>Burkholderiales</taxon>
        <taxon>Alcaligenaceae</taxon>
        <taxon>Pollutimonas</taxon>
    </lineage>
</organism>
<feature type="compositionally biased region" description="Polar residues" evidence="4">
    <location>
        <begin position="16"/>
        <end position="30"/>
    </location>
</feature>
<evidence type="ECO:0000256" key="4">
    <source>
        <dbReference type="SAM" id="MobiDB-lite"/>
    </source>
</evidence>
<reference evidence="7 8" key="1">
    <citation type="submission" date="2017-10" db="EMBL/GenBank/DDBJ databases">
        <title>Two draft genome sequences of Pusillimonas sp. strains isolated from a nitrate- and radionuclide-contaminated groundwater in Russia.</title>
        <authorList>
            <person name="Grouzdev D.S."/>
            <person name="Tourova T.P."/>
            <person name="Goeva M.A."/>
            <person name="Babich T.L."/>
            <person name="Sokolova D.S."/>
            <person name="Abdullin R."/>
            <person name="Poltaraus A.B."/>
            <person name="Toshchakov S.V."/>
            <person name="Nazina T.N."/>
        </authorList>
    </citation>
    <scope>NUCLEOTIDE SEQUENCE [LARGE SCALE GENOMIC DNA]</scope>
    <source>
        <strain evidence="7 8">JR1/69-3-13</strain>
    </source>
</reference>
<dbReference type="InterPro" id="IPR050707">
    <property type="entry name" value="HTH_MetabolicPath_Reg"/>
</dbReference>
<keyword evidence="1" id="KW-0805">Transcription regulation</keyword>
<sequence>MIWPAGAHDVRRRTTKQTSSKLMPETQSSSQVNSLQRGLDILHQFDGRQALLTHTEISTRLGLPRTTATKLIATLVANNFLRQDASGAYGPDVACLALGRAVKRGLPVVQAASPQMARFAEEFGVHVSLMMRERLQMLVLEHAVPTGFSHLGLATGALVPIARSASGRAYLWAQKPALQAELFEVLKDVGTEGAHRFMPGVYAAFQELEGRGFCFMASPVTRQSNSIATPLYDRDVPSYALAAMSVGGDDTERALIEEIGPRLLQLSAEISRDLERLPA</sequence>
<dbReference type="Pfam" id="PF01614">
    <property type="entry name" value="IclR_C"/>
    <property type="match status" value="1"/>
</dbReference>
<dbReference type="InterPro" id="IPR036390">
    <property type="entry name" value="WH_DNA-bd_sf"/>
</dbReference>
<dbReference type="InterPro" id="IPR014757">
    <property type="entry name" value="Tscrpt_reg_IclR_C"/>
</dbReference>
<dbReference type="PANTHER" id="PTHR30136">
    <property type="entry name" value="HELIX-TURN-HELIX TRANSCRIPTIONAL REGULATOR, ICLR FAMILY"/>
    <property type="match status" value="1"/>
</dbReference>
<dbReference type="SMART" id="SM00346">
    <property type="entry name" value="HTH_ICLR"/>
    <property type="match status" value="1"/>
</dbReference>
<accession>A0A2N4U955</accession>
<dbReference type="GO" id="GO:0003700">
    <property type="term" value="F:DNA-binding transcription factor activity"/>
    <property type="evidence" value="ECO:0007669"/>
    <property type="project" value="TreeGrafter"/>
</dbReference>
<evidence type="ECO:0000256" key="1">
    <source>
        <dbReference type="ARBA" id="ARBA00023015"/>
    </source>
</evidence>
<comment type="caution">
    <text evidence="7">The sequence shown here is derived from an EMBL/GenBank/DDBJ whole genome shotgun (WGS) entry which is preliminary data.</text>
</comment>
<name>A0A2N4U955_9BURK</name>
<dbReference type="PANTHER" id="PTHR30136:SF33">
    <property type="entry name" value="TRANSCRIPTIONAL REGULATORY PROTEIN"/>
    <property type="match status" value="1"/>
</dbReference>
<dbReference type="EMBL" id="PDNW01000001">
    <property type="protein sequence ID" value="PLC51544.1"/>
    <property type="molecule type" value="Genomic_DNA"/>
</dbReference>